<name>A0A6B0RWY5_9CETA</name>
<evidence type="ECO:0000259" key="1">
    <source>
        <dbReference type="Pfam" id="PF25526"/>
    </source>
</evidence>
<dbReference type="PANTHER" id="PTHR46857:SF2">
    <property type="entry name" value="F-BOX ONLY PROTEIN 16"/>
    <property type="match status" value="1"/>
</dbReference>
<evidence type="ECO:0000313" key="2">
    <source>
        <dbReference type="EMBL" id="MXQ93701.1"/>
    </source>
</evidence>
<dbReference type="Pfam" id="PF25526">
    <property type="entry name" value="LIP-1"/>
    <property type="match status" value="2"/>
</dbReference>
<dbReference type="PANTHER" id="PTHR46857">
    <property type="entry name" value="EPITHELIAL CELL-TRANSFORMING SEQUENCE 2 ONCOGENE-LIKE"/>
    <property type="match status" value="1"/>
</dbReference>
<sequence length="357" mass="41299">MKNTVDKLLSESDERLQLHLKETMAALEDKNSLLWEVENEKKQLEEMQNNKVSWHWKKLTELDQLWMLKCLWFNWYINVSPTPYEQGVWKKHYIQMVKELHVTKPKLLLEHLECLVSWYVPFLQMTAGKQQVQSPASMTNEVEVLRVLKSVLEHHKALDEKRPSDSSLSHKEDLAKVIELQEVIDRQSQEQSQMKESLAALSAHVTELEADLDTAMKDLLKSKDVNTRLQRDVCKVSDGGRVCCPEVECGSLVLPVISALEWLRMCDSDTGDQTSRAAFAHPQILRPELCDHDFAHIGYLVTREGPEMDFELTDRSRTSRDKTLFVPRDILSVNLAWCSSLEDQNICKHMFSKSKLP</sequence>
<proteinExistence type="predicted"/>
<dbReference type="Proteomes" id="UP000322234">
    <property type="component" value="Unassembled WGS sequence"/>
</dbReference>
<protein>
    <recommendedName>
        <fullName evidence="1">Liprin-alpha CC2 domain-containing protein</fullName>
    </recommendedName>
</protein>
<feature type="domain" description="Liprin-alpha CC2" evidence="1">
    <location>
        <begin position="175"/>
        <end position="233"/>
    </location>
</feature>
<comment type="caution">
    <text evidence="2">The sequence shown here is derived from an EMBL/GenBank/DDBJ whole genome shotgun (WGS) entry which is preliminary data.</text>
</comment>
<dbReference type="InterPro" id="IPR057892">
    <property type="entry name" value="LIP-1_CC2"/>
</dbReference>
<dbReference type="InterPro" id="IPR052805">
    <property type="entry name" value="GEF_Ubiquitin-Prot_Reg"/>
</dbReference>
<organism evidence="2 3">
    <name type="scientific">Bos mutus</name>
    <name type="common">wild yak</name>
    <dbReference type="NCBI Taxonomy" id="72004"/>
    <lineage>
        <taxon>Eukaryota</taxon>
        <taxon>Metazoa</taxon>
        <taxon>Chordata</taxon>
        <taxon>Craniata</taxon>
        <taxon>Vertebrata</taxon>
        <taxon>Euteleostomi</taxon>
        <taxon>Mammalia</taxon>
        <taxon>Eutheria</taxon>
        <taxon>Laurasiatheria</taxon>
        <taxon>Artiodactyla</taxon>
        <taxon>Ruminantia</taxon>
        <taxon>Pecora</taxon>
        <taxon>Bovidae</taxon>
        <taxon>Bovinae</taxon>
        <taxon>Bos</taxon>
    </lineage>
</organism>
<dbReference type="AlphaFoldDB" id="A0A6B0RWY5"/>
<feature type="domain" description="Liprin-alpha CC2" evidence="1">
    <location>
        <begin position="3"/>
        <end position="51"/>
    </location>
</feature>
<accession>A0A6B0RWY5</accession>
<keyword evidence="3" id="KW-1185">Reference proteome</keyword>
<dbReference type="EMBL" id="VBQZ03000097">
    <property type="protein sequence ID" value="MXQ93701.1"/>
    <property type="molecule type" value="Genomic_DNA"/>
</dbReference>
<reference evidence="2" key="1">
    <citation type="submission" date="2019-10" db="EMBL/GenBank/DDBJ databases">
        <title>The sequence and de novo assembly of the wild yak genome.</title>
        <authorList>
            <person name="Liu Y."/>
        </authorList>
    </citation>
    <scope>NUCLEOTIDE SEQUENCE [LARGE SCALE GENOMIC DNA]</scope>
    <source>
        <strain evidence="2">WY2019</strain>
    </source>
</reference>
<evidence type="ECO:0000313" key="3">
    <source>
        <dbReference type="Proteomes" id="UP000322234"/>
    </source>
</evidence>
<gene>
    <name evidence="2" type="ORF">E5288_WYG017916</name>
</gene>